<keyword evidence="1" id="KW-0472">Membrane</keyword>
<sequence>MKKILLYITTAILLIAKYIQMAGYSVNYNADMWVLFLTIISGSLLIFLATKLSGEKWRASIIIISILAILFIVAWYLYPDPWLDFAWSLLIFTSLFLAFYKASHYEIKKFASFSYAFMIIYILTESISIWRNDIYPPFFFVFLTFIVPMYFVGIKRVGE</sequence>
<keyword evidence="1" id="KW-0812">Transmembrane</keyword>
<dbReference type="GeneID" id="8828119"/>
<dbReference type="Proteomes" id="UP000001400">
    <property type="component" value="Chromosome"/>
</dbReference>
<keyword evidence="1" id="KW-1133">Transmembrane helix</keyword>
<keyword evidence="3" id="KW-1185">Reference proteome</keyword>
<evidence type="ECO:0000313" key="3">
    <source>
        <dbReference type="Proteomes" id="UP000001400"/>
    </source>
</evidence>
<dbReference type="AlphaFoldDB" id="D3TA39"/>
<dbReference type="EMBL" id="CP001941">
    <property type="protein sequence ID" value="ADD08968.1"/>
    <property type="molecule type" value="Genomic_DNA"/>
</dbReference>
<dbReference type="HOGENOM" id="CLU_1656775_0_0_2"/>
<accession>D3TA39</accession>
<feature type="transmembrane region" description="Helical" evidence="1">
    <location>
        <begin position="57"/>
        <end position="78"/>
    </location>
</feature>
<proteinExistence type="predicted"/>
<evidence type="ECO:0000313" key="2">
    <source>
        <dbReference type="EMBL" id="ADD08968.1"/>
    </source>
</evidence>
<feature type="transmembrane region" description="Helical" evidence="1">
    <location>
        <begin position="136"/>
        <end position="154"/>
    </location>
</feature>
<protein>
    <submittedName>
        <fullName evidence="2">Uncharacterized protein</fullName>
    </submittedName>
</protein>
<gene>
    <name evidence="2" type="ordered locus">Aboo_1159</name>
</gene>
<organism evidence="2 3">
    <name type="scientific">Aciduliprofundum boonei (strain DSM 19572 / T469)</name>
    <dbReference type="NCBI Taxonomy" id="439481"/>
    <lineage>
        <taxon>Archaea</taxon>
        <taxon>Methanobacteriati</taxon>
        <taxon>Thermoplasmatota</taxon>
        <taxon>DHVE2 group</taxon>
        <taxon>Candidatus Aciduliprofundum</taxon>
    </lineage>
</organism>
<feature type="transmembrane region" description="Helical" evidence="1">
    <location>
        <begin position="84"/>
        <end position="100"/>
    </location>
</feature>
<dbReference type="RefSeq" id="WP_012997351.1">
    <property type="nucleotide sequence ID" value="NC_013926.1"/>
</dbReference>
<dbReference type="KEGG" id="abi:Aboo_1159"/>
<feature type="transmembrane region" description="Helical" evidence="1">
    <location>
        <begin position="32"/>
        <end position="50"/>
    </location>
</feature>
<evidence type="ECO:0000256" key="1">
    <source>
        <dbReference type="SAM" id="Phobius"/>
    </source>
</evidence>
<name>D3TA39_ACIB4</name>
<reference evidence="2" key="1">
    <citation type="submission" date="2010-02" db="EMBL/GenBank/DDBJ databases">
        <title>Complete sequence of Aciduliprofundum boonei T469.</title>
        <authorList>
            <consortium name="US DOE Joint Genome Institute"/>
            <person name="Lucas S."/>
            <person name="Copeland A."/>
            <person name="Lapidus A."/>
            <person name="Cheng J.-F."/>
            <person name="Bruce D."/>
            <person name="Goodwin L."/>
            <person name="Pitluck S."/>
            <person name="Saunders E."/>
            <person name="Detter J.C."/>
            <person name="Han C."/>
            <person name="Tapia R."/>
            <person name="Land M."/>
            <person name="Hauser L."/>
            <person name="Kyrpides N."/>
            <person name="Mikhailova N."/>
            <person name="Flores G."/>
            <person name="Reysenbach A.-L."/>
            <person name="Woyke T."/>
        </authorList>
    </citation>
    <scope>NUCLEOTIDE SEQUENCE</scope>
    <source>
        <strain evidence="2">T469</strain>
    </source>
</reference>
<feature type="transmembrane region" description="Helical" evidence="1">
    <location>
        <begin position="112"/>
        <end position="130"/>
    </location>
</feature>